<dbReference type="PANTHER" id="PTHR36439">
    <property type="entry name" value="BLL4334 PROTEIN"/>
    <property type="match status" value="1"/>
</dbReference>
<proteinExistence type="predicted"/>
<name>A0ABV5GY07_9FLAO</name>
<protein>
    <submittedName>
        <fullName evidence="1">DUF1697 domain-containing protein</fullName>
    </submittedName>
</protein>
<dbReference type="EMBL" id="JBHMFA010000001">
    <property type="protein sequence ID" value="MFB9104096.1"/>
    <property type="molecule type" value="Genomic_DNA"/>
</dbReference>
<sequence>MKTYIALLRGINVGGKNKILMAELRSLLVGMGLENVKTYIQSGNILFNAEDNTCVELETQINIAILSKFNLDVPVLVKTPEDLQHIFDSCPFSEEEKQNSYFMMLYSKPENNLVETVLEIEYQNERVNISGSCIYFYASHGYGRTKYNTNFFERKLKVTATARNYKTMLKLLELSHA</sequence>
<comment type="caution">
    <text evidence="1">The sequence shown here is derived from an EMBL/GenBank/DDBJ whole genome shotgun (WGS) entry which is preliminary data.</text>
</comment>
<dbReference type="InterPro" id="IPR012545">
    <property type="entry name" value="DUF1697"/>
</dbReference>
<dbReference type="Pfam" id="PF08002">
    <property type="entry name" value="DUF1697"/>
    <property type="match status" value="1"/>
</dbReference>
<keyword evidence="2" id="KW-1185">Reference proteome</keyword>
<dbReference type="PIRSF" id="PIRSF008502">
    <property type="entry name" value="UCP008502"/>
    <property type="match status" value="1"/>
</dbReference>
<evidence type="ECO:0000313" key="2">
    <source>
        <dbReference type="Proteomes" id="UP001589590"/>
    </source>
</evidence>
<dbReference type="PANTHER" id="PTHR36439:SF1">
    <property type="entry name" value="DUF1697 DOMAIN-CONTAINING PROTEIN"/>
    <property type="match status" value="1"/>
</dbReference>
<organism evidence="1 2">
    <name type="scientific">Algibacter miyuki</name>
    <dbReference type="NCBI Taxonomy" id="1306933"/>
    <lineage>
        <taxon>Bacteria</taxon>
        <taxon>Pseudomonadati</taxon>
        <taxon>Bacteroidota</taxon>
        <taxon>Flavobacteriia</taxon>
        <taxon>Flavobacteriales</taxon>
        <taxon>Flavobacteriaceae</taxon>
        <taxon>Algibacter</taxon>
    </lineage>
</organism>
<reference evidence="1 2" key="1">
    <citation type="submission" date="2024-09" db="EMBL/GenBank/DDBJ databases">
        <authorList>
            <person name="Sun Q."/>
            <person name="Mori K."/>
        </authorList>
    </citation>
    <scope>NUCLEOTIDE SEQUENCE [LARGE SCALE GENOMIC DNA]</scope>
    <source>
        <strain evidence="1 2">CECT 8300</strain>
    </source>
</reference>
<dbReference type="SUPFAM" id="SSF160379">
    <property type="entry name" value="SP0830-like"/>
    <property type="match status" value="1"/>
</dbReference>
<dbReference type="Gene3D" id="3.30.70.1280">
    <property type="entry name" value="SP0830-like domains"/>
    <property type="match status" value="1"/>
</dbReference>
<evidence type="ECO:0000313" key="1">
    <source>
        <dbReference type="EMBL" id="MFB9104096.1"/>
    </source>
</evidence>
<dbReference type="Gene3D" id="3.30.70.1260">
    <property type="entry name" value="bacterial protein sp0830 like"/>
    <property type="match status" value="1"/>
</dbReference>
<accession>A0ABV5GY07</accession>
<gene>
    <name evidence="1" type="ORF">ACFFU1_04225</name>
</gene>
<dbReference type="RefSeq" id="WP_290268402.1">
    <property type="nucleotide sequence ID" value="NZ_JAUFQP010000004.1"/>
</dbReference>
<dbReference type="Proteomes" id="UP001589590">
    <property type="component" value="Unassembled WGS sequence"/>
</dbReference>